<feature type="transmembrane region" description="Helical" evidence="6">
    <location>
        <begin position="98"/>
        <end position="115"/>
    </location>
</feature>
<feature type="transmembrane region" description="Helical" evidence="6">
    <location>
        <begin position="500"/>
        <end position="519"/>
    </location>
</feature>
<feature type="transmembrane region" description="Helical" evidence="6">
    <location>
        <begin position="219"/>
        <end position="236"/>
    </location>
</feature>
<dbReference type="Pfam" id="PF13520">
    <property type="entry name" value="AA_permease_2"/>
    <property type="match status" value="1"/>
</dbReference>
<dbReference type="InterPro" id="IPR002293">
    <property type="entry name" value="AA/rel_permease1"/>
</dbReference>
<keyword evidence="4 6" id="KW-1133">Transmembrane helix</keyword>
<evidence type="ECO:0000256" key="1">
    <source>
        <dbReference type="ARBA" id="ARBA00004141"/>
    </source>
</evidence>
<comment type="subcellular location">
    <subcellularLocation>
        <location evidence="1">Membrane</location>
        <topology evidence="1">Multi-pass membrane protein</topology>
    </subcellularLocation>
</comment>
<feature type="transmembrane region" description="Helical" evidence="6">
    <location>
        <begin position="401"/>
        <end position="419"/>
    </location>
</feature>
<keyword evidence="2" id="KW-0813">Transport</keyword>
<evidence type="ECO:0000256" key="2">
    <source>
        <dbReference type="ARBA" id="ARBA00022448"/>
    </source>
</evidence>
<reference evidence="7 8" key="1">
    <citation type="journal article" date="2016" name="Genome Biol. Evol.">
        <title>Divergent and convergent evolution of fungal pathogenicity.</title>
        <authorList>
            <person name="Shang Y."/>
            <person name="Xiao G."/>
            <person name="Zheng P."/>
            <person name="Cen K."/>
            <person name="Zhan S."/>
            <person name="Wang C."/>
        </authorList>
    </citation>
    <scope>NUCLEOTIDE SEQUENCE [LARGE SCALE GENOMIC DNA]</scope>
    <source>
        <strain evidence="7 8">RCEF 1005</strain>
    </source>
</reference>
<gene>
    <name evidence="7" type="ORF">LEL_06902</name>
</gene>
<dbReference type="Proteomes" id="UP000076881">
    <property type="component" value="Unassembled WGS sequence"/>
</dbReference>
<dbReference type="Gene3D" id="1.20.1740.10">
    <property type="entry name" value="Amino acid/polyamine transporter I"/>
    <property type="match status" value="1"/>
</dbReference>
<dbReference type="AlphaFoldDB" id="A0A162LS96"/>
<evidence type="ECO:0000256" key="4">
    <source>
        <dbReference type="ARBA" id="ARBA00022989"/>
    </source>
</evidence>
<accession>A0A162LS96</accession>
<evidence type="ECO:0000256" key="6">
    <source>
        <dbReference type="SAM" id="Phobius"/>
    </source>
</evidence>
<name>A0A162LS96_CORDF</name>
<keyword evidence="5 6" id="KW-0472">Membrane</keyword>
<dbReference type="PANTHER" id="PTHR45649:SF4">
    <property type="entry name" value="TRANSPORTER, PUTATIVE (EUROFUNG)-RELATED"/>
    <property type="match status" value="1"/>
</dbReference>
<sequence length="540" mass="59972">MSASASDSTKKAPTACKDGPVLRITAADGGEICVNEKGNDPLHKSTRGDVVAMQRMGRTQELVRHFRTLSMISFVALATSAWETTIFTQGFRNGGRPAVLYGLLWCFVGYIPMYLSMAEMASMAPIAGAQYHWVSEFAPARCQKILSYLTGWVSTLAWQSGNAMGMFEVGIVIQAIVTANMEYAAPRWHATVINISFTLFALAANVLGSRALPYWQNAVFAFHILAFVAFLTPIWVNVPRVSHHDVWTLWENRGGWSSMSLAVLVGQMPGITAHVGIDTAAHMSEEVRDAAKTIPRIIIIGFLMNAGLIFLTLLTFCYHIVDIPTALEDPTGYPGIWVIRQSMGQPWFNILLAVILVLEIFGELAYFAAVSRDLFAFARDHGLPFSKWLAKVDSKRQIPKNACIFSAGFSILLSFIYLVSDLAYYGVTALCTVALLQCYLFSIGCIMWRRIFHPDTLPPARFSLGRWGLSINIAAVFFSFWSFFWAFWPEEYPVTLEVFNWASAIFIATLLLALINCIFGGRQKYQGPVALVAGRKLRAE</sequence>
<comment type="caution">
    <text evidence="7">The sequence shown here is derived from an EMBL/GenBank/DDBJ whole genome shotgun (WGS) entry which is preliminary data.</text>
</comment>
<protein>
    <submittedName>
        <fullName evidence="7">Amino acid permease 2</fullName>
    </submittedName>
</protein>
<feature type="transmembrane region" description="Helical" evidence="6">
    <location>
        <begin position="425"/>
        <end position="448"/>
    </location>
</feature>
<organism evidence="7 8">
    <name type="scientific">Akanthomyces lecanii RCEF 1005</name>
    <dbReference type="NCBI Taxonomy" id="1081108"/>
    <lineage>
        <taxon>Eukaryota</taxon>
        <taxon>Fungi</taxon>
        <taxon>Dikarya</taxon>
        <taxon>Ascomycota</taxon>
        <taxon>Pezizomycotina</taxon>
        <taxon>Sordariomycetes</taxon>
        <taxon>Hypocreomycetidae</taxon>
        <taxon>Hypocreales</taxon>
        <taxon>Cordycipitaceae</taxon>
        <taxon>Akanthomyces</taxon>
        <taxon>Cordyceps confragosa</taxon>
    </lineage>
</organism>
<evidence type="ECO:0000313" key="7">
    <source>
        <dbReference type="EMBL" id="OAA74914.1"/>
    </source>
</evidence>
<evidence type="ECO:0000256" key="3">
    <source>
        <dbReference type="ARBA" id="ARBA00022692"/>
    </source>
</evidence>
<dbReference type="EMBL" id="AZHF01000005">
    <property type="protein sequence ID" value="OAA74914.1"/>
    <property type="molecule type" value="Genomic_DNA"/>
</dbReference>
<dbReference type="GO" id="GO:0022857">
    <property type="term" value="F:transmembrane transporter activity"/>
    <property type="evidence" value="ECO:0007669"/>
    <property type="project" value="InterPro"/>
</dbReference>
<evidence type="ECO:0000313" key="8">
    <source>
        <dbReference type="Proteomes" id="UP000076881"/>
    </source>
</evidence>
<proteinExistence type="predicted"/>
<dbReference type="PIRSF" id="PIRSF006060">
    <property type="entry name" value="AA_transporter"/>
    <property type="match status" value="1"/>
</dbReference>
<evidence type="ECO:0000256" key="5">
    <source>
        <dbReference type="ARBA" id="ARBA00023136"/>
    </source>
</evidence>
<feature type="transmembrane region" description="Helical" evidence="6">
    <location>
        <begin position="347"/>
        <end position="369"/>
    </location>
</feature>
<dbReference type="OrthoDB" id="3257095at2759"/>
<keyword evidence="3 6" id="KW-0812">Transmembrane</keyword>
<dbReference type="PANTHER" id="PTHR45649">
    <property type="entry name" value="AMINO-ACID PERMEASE BAT1"/>
    <property type="match status" value="1"/>
</dbReference>
<feature type="transmembrane region" description="Helical" evidence="6">
    <location>
        <begin position="469"/>
        <end position="488"/>
    </location>
</feature>
<feature type="transmembrane region" description="Helical" evidence="6">
    <location>
        <begin position="297"/>
        <end position="321"/>
    </location>
</feature>
<feature type="transmembrane region" description="Helical" evidence="6">
    <location>
        <begin position="188"/>
        <end position="207"/>
    </location>
</feature>
<keyword evidence="8" id="KW-1185">Reference proteome</keyword>
<dbReference type="GO" id="GO:0016020">
    <property type="term" value="C:membrane"/>
    <property type="evidence" value="ECO:0007669"/>
    <property type="project" value="UniProtKB-SubCell"/>
</dbReference>
<dbReference type="STRING" id="1081108.A0A162LS96"/>